<feature type="transmembrane region" description="Helical" evidence="1">
    <location>
        <begin position="108"/>
        <end position="127"/>
    </location>
</feature>
<sequence>MAQSPSPTEPIQEVQILKEYAKIIKKDGSLIIISAEDSVYELATTHNTIIENEDGKSLSLSDIKSGDTITIVFTQSNVAISIIQLDTSSSDTTEGSGFIGVIDTISNWMIGIVFIFALLGGIGLLLVRTGGLTKIKNRIATSPTDKEDTN</sequence>
<keyword evidence="1" id="KW-0472">Membrane</keyword>
<protein>
    <recommendedName>
        <fullName evidence="4">DUF5666 domain-containing protein</fullName>
    </recommendedName>
</protein>
<dbReference type="Proteomes" id="UP000699691">
    <property type="component" value="Unassembled WGS sequence"/>
</dbReference>
<dbReference type="EMBL" id="JAGQKY010000018">
    <property type="protein sequence ID" value="MCA9397330.1"/>
    <property type="molecule type" value="Genomic_DNA"/>
</dbReference>
<dbReference type="AlphaFoldDB" id="A0A955RWZ8"/>
<evidence type="ECO:0000256" key="1">
    <source>
        <dbReference type="SAM" id="Phobius"/>
    </source>
</evidence>
<keyword evidence="1" id="KW-1133">Transmembrane helix</keyword>
<keyword evidence="1" id="KW-0812">Transmembrane</keyword>
<evidence type="ECO:0000313" key="2">
    <source>
        <dbReference type="EMBL" id="MCA9397330.1"/>
    </source>
</evidence>
<comment type="caution">
    <text evidence="2">The sequence shown here is derived from an EMBL/GenBank/DDBJ whole genome shotgun (WGS) entry which is preliminary data.</text>
</comment>
<name>A0A955RWZ8_UNCKA</name>
<reference evidence="2" key="1">
    <citation type="submission" date="2020-04" db="EMBL/GenBank/DDBJ databases">
        <authorList>
            <person name="Zhang T."/>
        </authorList>
    </citation>
    <scope>NUCLEOTIDE SEQUENCE</scope>
    <source>
        <strain evidence="2">HKST-UBA02</strain>
    </source>
</reference>
<proteinExistence type="predicted"/>
<reference evidence="2" key="2">
    <citation type="journal article" date="2021" name="Microbiome">
        <title>Successional dynamics and alternative stable states in a saline activated sludge microbial community over 9 years.</title>
        <authorList>
            <person name="Wang Y."/>
            <person name="Ye J."/>
            <person name="Ju F."/>
            <person name="Liu L."/>
            <person name="Boyd J.A."/>
            <person name="Deng Y."/>
            <person name="Parks D.H."/>
            <person name="Jiang X."/>
            <person name="Yin X."/>
            <person name="Woodcroft B.J."/>
            <person name="Tyson G.W."/>
            <person name="Hugenholtz P."/>
            <person name="Polz M.F."/>
            <person name="Zhang T."/>
        </authorList>
    </citation>
    <scope>NUCLEOTIDE SEQUENCE</scope>
    <source>
        <strain evidence="2">HKST-UBA02</strain>
    </source>
</reference>
<accession>A0A955RWZ8</accession>
<organism evidence="2 3">
    <name type="scientific">candidate division WWE3 bacterium</name>
    <dbReference type="NCBI Taxonomy" id="2053526"/>
    <lineage>
        <taxon>Bacteria</taxon>
        <taxon>Katanobacteria</taxon>
    </lineage>
</organism>
<gene>
    <name evidence="2" type="ORF">KC573_00740</name>
</gene>
<evidence type="ECO:0008006" key="4">
    <source>
        <dbReference type="Google" id="ProtNLM"/>
    </source>
</evidence>
<evidence type="ECO:0000313" key="3">
    <source>
        <dbReference type="Proteomes" id="UP000699691"/>
    </source>
</evidence>